<feature type="transmembrane region" description="Helical" evidence="7">
    <location>
        <begin position="231"/>
        <end position="250"/>
    </location>
</feature>
<proteinExistence type="predicted"/>
<dbReference type="EMBL" id="JBEPMN010000015">
    <property type="protein sequence ID" value="MET3662796.1"/>
    <property type="molecule type" value="Genomic_DNA"/>
</dbReference>
<evidence type="ECO:0000256" key="3">
    <source>
        <dbReference type="ARBA" id="ARBA00022475"/>
    </source>
</evidence>
<feature type="transmembrane region" description="Helical" evidence="7">
    <location>
        <begin position="347"/>
        <end position="369"/>
    </location>
</feature>
<evidence type="ECO:0000256" key="4">
    <source>
        <dbReference type="ARBA" id="ARBA00022692"/>
    </source>
</evidence>
<reference evidence="8 9" key="1">
    <citation type="submission" date="2024-06" db="EMBL/GenBank/DDBJ databases">
        <title>Genomic Encyclopedia of Type Strains, Phase IV (KMG-IV): sequencing the most valuable type-strain genomes for metagenomic binning, comparative biology and taxonomic classification.</title>
        <authorList>
            <person name="Goeker M."/>
        </authorList>
    </citation>
    <scope>NUCLEOTIDE SEQUENCE [LARGE SCALE GENOMIC DNA]</scope>
    <source>
        <strain evidence="8 9">DSM 19730</strain>
    </source>
</reference>
<keyword evidence="5 7" id="KW-1133">Transmembrane helix</keyword>
<comment type="caution">
    <text evidence="8">The sequence shown here is derived from an EMBL/GenBank/DDBJ whole genome shotgun (WGS) entry which is preliminary data.</text>
</comment>
<dbReference type="InterPro" id="IPR036259">
    <property type="entry name" value="MFS_trans_sf"/>
</dbReference>
<feature type="transmembrane region" description="Helical" evidence="7">
    <location>
        <begin position="74"/>
        <end position="92"/>
    </location>
</feature>
<organism evidence="8 9">
    <name type="scientific">Aquamicrobium ahrensii</name>
    <dbReference type="NCBI Taxonomy" id="469551"/>
    <lineage>
        <taxon>Bacteria</taxon>
        <taxon>Pseudomonadati</taxon>
        <taxon>Pseudomonadota</taxon>
        <taxon>Alphaproteobacteria</taxon>
        <taxon>Hyphomicrobiales</taxon>
        <taxon>Phyllobacteriaceae</taxon>
        <taxon>Aquamicrobium</taxon>
    </lineage>
</organism>
<accession>A0ABV2KP22</accession>
<protein>
    <submittedName>
        <fullName evidence="8">MFS family permease</fullName>
    </submittedName>
</protein>
<dbReference type="PANTHER" id="PTHR23513">
    <property type="entry name" value="INTEGRAL MEMBRANE EFFLUX PROTEIN-RELATED"/>
    <property type="match status" value="1"/>
</dbReference>
<evidence type="ECO:0000313" key="8">
    <source>
        <dbReference type="EMBL" id="MET3662796.1"/>
    </source>
</evidence>
<dbReference type="SUPFAM" id="SSF103473">
    <property type="entry name" value="MFS general substrate transporter"/>
    <property type="match status" value="1"/>
</dbReference>
<evidence type="ECO:0000256" key="5">
    <source>
        <dbReference type="ARBA" id="ARBA00022989"/>
    </source>
</evidence>
<keyword evidence="4 7" id="KW-0812">Transmembrane</keyword>
<dbReference type="InterPro" id="IPR010290">
    <property type="entry name" value="TM_effector"/>
</dbReference>
<name>A0ABV2KP22_9HYPH</name>
<dbReference type="Gene3D" id="1.20.1250.20">
    <property type="entry name" value="MFS general substrate transporter like domains"/>
    <property type="match status" value="1"/>
</dbReference>
<feature type="transmembrane region" description="Helical" evidence="7">
    <location>
        <begin position="285"/>
        <end position="303"/>
    </location>
</feature>
<sequence length="375" mass="40287">MQKTAIGWLTWELTHSPAWVGTIALSDLIASLWVAPLSGVLTDRSNPYRLIWTTQLAVMANAILLWLLVVTHAITPWLLLGWAIADATLQGFNLPVRLLVTGSLATRGKMNQAIAISSIAVNLARSTGPALAGIIMLGAGADYAILANILTFPVMFLALLRIRRVIDRPRAETARTSFTSELSQGLSYVTRTPKIGLLFTVVVMFSLLARPFIELFPAIAGGVFHGGPGTLAMLMTSQGIGALFGAAWMLRSREPMALVRTTFAAAFGIGVALVCFSWIADVTYAYIAIGFAGLFHVITNIGMQSMTQTMSREGMLGRVLALYGLLFKIGPSAGAFLIGFGAHWIDLQILIGVSAAIFAGAIVMLWPALRRTYGY</sequence>
<feature type="transmembrane region" description="Helical" evidence="7">
    <location>
        <begin position="195"/>
        <end position="219"/>
    </location>
</feature>
<comment type="subcellular location">
    <subcellularLocation>
        <location evidence="1">Cell membrane</location>
        <topology evidence="1">Multi-pass membrane protein</topology>
    </subcellularLocation>
</comment>
<keyword evidence="3" id="KW-1003">Cell membrane</keyword>
<evidence type="ECO:0000313" key="9">
    <source>
        <dbReference type="Proteomes" id="UP001549143"/>
    </source>
</evidence>
<evidence type="ECO:0000256" key="1">
    <source>
        <dbReference type="ARBA" id="ARBA00004651"/>
    </source>
</evidence>
<feature type="transmembrane region" description="Helical" evidence="7">
    <location>
        <begin position="18"/>
        <end position="38"/>
    </location>
</feature>
<dbReference type="PANTHER" id="PTHR23513:SF11">
    <property type="entry name" value="STAPHYLOFERRIN A TRANSPORTER"/>
    <property type="match status" value="1"/>
</dbReference>
<evidence type="ECO:0000256" key="6">
    <source>
        <dbReference type="ARBA" id="ARBA00023136"/>
    </source>
</evidence>
<feature type="transmembrane region" description="Helical" evidence="7">
    <location>
        <begin position="143"/>
        <end position="160"/>
    </location>
</feature>
<dbReference type="Pfam" id="PF05977">
    <property type="entry name" value="MFS_3"/>
    <property type="match status" value="1"/>
</dbReference>
<keyword evidence="9" id="KW-1185">Reference proteome</keyword>
<gene>
    <name evidence="8" type="ORF">ABID44_003147</name>
</gene>
<keyword evidence="6 7" id="KW-0472">Membrane</keyword>
<dbReference type="CDD" id="cd06173">
    <property type="entry name" value="MFS_MefA_like"/>
    <property type="match status" value="1"/>
</dbReference>
<dbReference type="Proteomes" id="UP001549143">
    <property type="component" value="Unassembled WGS sequence"/>
</dbReference>
<evidence type="ECO:0000256" key="2">
    <source>
        <dbReference type="ARBA" id="ARBA00022448"/>
    </source>
</evidence>
<feature type="transmembrane region" description="Helical" evidence="7">
    <location>
        <begin position="315"/>
        <end position="341"/>
    </location>
</feature>
<keyword evidence="2" id="KW-0813">Transport</keyword>
<feature type="transmembrane region" description="Helical" evidence="7">
    <location>
        <begin position="257"/>
        <end position="279"/>
    </location>
</feature>
<evidence type="ECO:0000256" key="7">
    <source>
        <dbReference type="SAM" id="Phobius"/>
    </source>
</evidence>